<protein>
    <submittedName>
        <fullName evidence="3">CUB domain-containing protein</fullName>
    </submittedName>
</protein>
<keyword evidence="1" id="KW-0812">Transmembrane</keyword>
<dbReference type="AlphaFoldDB" id="A0A1I8G3J3"/>
<evidence type="ECO:0000313" key="3">
    <source>
        <dbReference type="WBParaSite" id="maker-uti_cns_0000794-snap-gene-1.13-mRNA-1"/>
    </source>
</evidence>
<keyword evidence="2" id="KW-1185">Reference proteome</keyword>
<reference evidence="3" key="1">
    <citation type="submission" date="2016-11" db="UniProtKB">
        <authorList>
            <consortium name="WormBaseParasite"/>
        </authorList>
    </citation>
    <scope>IDENTIFICATION</scope>
</reference>
<dbReference type="WBParaSite" id="maker-uti_cns_0000794-snap-gene-1.13-mRNA-1">
    <property type="protein sequence ID" value="maker-uti_cns_0000794-snap-gene-1.13-mRNA-1"/>
    <property type="gene ID" value="maker-uti_cns_0000794-snap-gene-1.13"/>
</dbReference>
<feature type="transmembrane region" description="Helical" evidence="1">
    <location>
        <begin position="77"/>
        <end position="98"/>
    </location>
</feature>
<keyword evidence="1" id="KW-1133">Transmembrane helix</keyword>
<organism evidence="2 3">
    <name type="scientific">Macrostomum lignano</name>
    <dbReference type="NCBI Taxonomy" id="282301"/>
    <lineage>
        <taxon>Eukaryota</taxon>
        <taxon>Metazoa</taxon>
        <taxon>Spiralia</taxon>
        <taxon>Lophotrochozoa</taxon>
        <taxon>Platyhelminthes</taxon>
        <taxon>Rhabditophora</taxon>
        <taxon>Macrostomorpha</taxon>
        <taxon>Macrostomida</taxon>
        <taxon>Macrostomidae</taxon>
        <taxon>Macrostomum</taxon>
    </lineage>
</organism>
<evidence type="ECO:0000256" key="1">
    <source>
        <dbReference type="SAM" id="Phobius"/>
    </source>
</evidence>
<name>A0A1I8G3J3_9PLAT</name>
<sequence>LHYYNADAVHGELLSNTSGWTLMIRFRPRVKLSGCHSNDSNQNVNLIDGLATFTFNKNDTSSEPGGFIVPITLKQSIVFTVCGIIIAGFFCVAAGLRLRNRLRKQLRKRKTVVREATKTKSRQAPSHLAQHHLVPLSRQSSGAAAAAAEAATPPVFSFSFSSSRQQQRSVDFADSTDYITVVSF</sequence>
<proteinExistence type="predicted"/>
<evidence type="ECO:0000313" key="2">
    <source>
        <dbReference type="Proteomes" id="UP000095280"/>
    </source>
</evidence>
<dbReference type="Proteomes" id="UP000095280">
    <property type="component" value="Unplaced"/>
</dbReference>
<accession>A0A1I8G3J3</accession>
<keyword evidence="1" id="KW-0472">Membrane</keyword>